<evidence type="ECO:0008006" key="5">
    <source>
        <dbReference type="Google" id="ProtNLM"/>
    </source>
</evidence>
<keyword evidence="2" id="KW-0732">Signal</keyword>
<proteinExistence type="predicted"/>
<dbReference type="InterPro" id="IPR052953">
    <property type="entry name" value="Ser-rich/MCO-related"/>
</dbReference>
<feature type="signal peptide" evidence="2">
    <location>
        <begin position="1"/>
        <end position="19"/>
    </location>
</feature>
<keyword evidence="4" id="KW-1185">Reference proteome</keyword>
<organism evidence="3 4">
    <name type="scientific">Lyophyllum shimeji</name>
    <name type="common">Hon-shimeji</name>
    <name type="synonym">Tricholoma shimeji</name>
    <dbReference type="NCBI Taxonomy" id="47721"/>
    <lineage>
        <taxon>Eukaryota</taxon>
        <taxon>Fungi</taxon>
        <taxon>Dikarya</taxon>
        <taxon>Basidiomycota</taxon>
        <taxon>Agaricomycotina</taxon>
        <taxon>Agaricomycetes</taxon>
        <taxon>Agaricomycetidae</taxon>
        <taxon>Agaricales</taxon>
        <taxon>Tricholomatineae</taxon>
        <taxon>Lyophyllaceae</taxon>
        <taxon>Lyophyllum</taxon>
    </lineage>
</organism>
<evidence type="ECO:0000313" key="4">
    <source>
        <dbReference type="Proteomes" id="UP001063166"/>
    </source>
</evidence>
<dbReference type="Gene3D" id="2.60.40.420">
    <property type="entry name" value="Cupredoxins - blue copper proteins"/>
    <property type="match status" value="1"/>
</dbReference>
<reference evidence="3" key="1">
    <citation type="submission" date="2022-07" db="EMBL/GenBank/DDBJ databases">
        <title>The genome of Lyophyllum shimeji provides insight into the initial evolution of ectomycorrhizal fungal genome.</title>
        <authorList>
            <person name="Kobayashi Y."/>
            <person name="Shibata T."/>
            <person name="Hirakawa H."/>
            <person name="Shigenobu S."/>
            <person name="Nishiyama T."/>
            <person name="Yamada A."/>
            <person name="Hasebe M."/>
            <person name="Kawaguchi M."/>
        </authorList>
    </citation>
    <scope>NUCLEOTIDE SEQUENCE</scope>
    <source>
        <strain evidence="3">AT787</strain>
    </source>
</reference>
<feature type="region of interest" description="Disordered" evidence="1">
    <location>
        <begin position="146"/>
        <end position="181"/>
    </location>
</feature>
<gene>
    <name evidence="3" type="ORF">LshimejAT787_0407830</name>
</gene>
<sequence length="204" mass="21210">MHRVILTVFLLMNFAATYAKTIVITVGGNTTSDATSVFQPNSVVAREGDVVLFNFTQGNHTATQSTFAAPCVRAHDSDITFNGFDSSFRNAGDGEAITTLPVTISDSNTTIWFFDFNTCAKGGVGAINVNTSSTETLDGFQRNAQRLNGTSSSTSSSASSASRTRSATGTNPTSTSSSSDANHIALGTPGLFALLGCLISALSL</sequence>
<dbReference type="PANTHER" id="PTHR34883">
    <property type="entry name" value="SERINE-RICH PROTEIN, PUTATIVE-RELATED-RELATED"/>
    <property type="match status" value="1"/>
</dbReference>
<protein>
    <recommendedName>
        <fullName evidence="5">Extracellular serine-rich protein</fullName>
    </recommendedName>
</protein>
<evidence type="ECO:0000256" key="1">
    <source>
        <dbReference type="SAM" id="MobiDB-lite"/>
    </source>
</evidence>
<dbReference type="OrthoDB" id="2331100at2759"/>
<feature type="chain" id="PRO_5040107572" description="Extracellular serine-rich protein" evidence="2">
    <location>
        <begin position="20"/>
        <end position="204"/>
    </location>
</feature>
<comment type="caution">
    <text evidence="3">The sequence shown here is derived from an EMBL/GenBank/DDBJ whole genome shotgun (WGS) entry which is preliminary data.</text>
</comment>
<dbReference type="Proteomes" id="UP001063166">
    <property type="component" value="Unassembled WGS sequence"/>
</dbReference>
<dbReference type="AlphaFoldDB" id="A0A9P3PK61"/>
<evidence type="ECO:0000256" key="2">
    <source>
        <dbReference type="SAM" id="SignalP"/>
    </source>
</evidence>
<feature type="compositionally biased region" description="Low complexity" evidence="1">
    <location>
        <begin position="149"/>
        <end position="179"/>
    </location>
</feature>
<dbReference type="SUPFAM" id="SSF49503">
    <property type="entry name" value="Cupredoxins"/>
    <property type="match status" value="1"/>
</dbReference>
<dbReference type="EMBL" id="BRPK01000004">
    <property type="protein sequence ID" value="GLB37732.1"/>
    <property type="molecule type" value="Genomic_DNA"/>
</dbReference>
<dbReference type="InterPro" id="IPR008972">
    <property type="entry name" value="Cupredoxin"/>
</dbReference>
<dbReference type="PANTHER" id="PTHR34883:SF15">
    <property type="entry name" value="EXTRACELLULAR SERINE-RICH PROTEIN"/>
    <property type="match status" value="1"/>
</dbReference>
<accession>A0A9P3PK61</accession>
<evidence type="ECO:0000313" key="3">
    <source>
        <dbReference type="EMBL" id="GLB37732.1"/>
    </source>
</evidence>
<name>A0A9P3PK61_LYOSH</name>